<accession>A0A7X1KRL4</accession>
<proteinExistence type="predicted"/>
<evidence type="ECO:0000313" key="2">
    <source>
        <dbReference type="Proteomes" id="UP000551327"/>
    </source>
</evidence>
<evidence type="ECO:0000313" key="1">
    <source>
        <dbReference type="EMBL" id="MBC2670949.1"/>
    </source>
</evidence>
<dbReference type="Proteomes" id="UP000551327">
    <property type="component" value="Unassembled WGS sequence"/>
</dbReference>
<dbReference type="EMBL" id="JACLAX010000042">
    <property type="protein sequence ID" value="MBC2670949.1"/>
    <property type="molecule type" value="Genomic_DNA"/>
</dbReference>
<comment type="caution">
    <text evidence="1">The sequence shown here is derived from an EMBL/GenBank/DDBJ whole genome shotgun (WGS) entry which is preliminary data.</text>
</comment>
<dbReference type="RefSeq" id="WP_185680802.1">
    <property type="nucleotide sequence ID" value="NZ_JACLAX010000042.1"/>
</dbReference>
<keyword evidence="2" id="KW-1185">Reference proteome</keyword>
<name>A0A7X1KRL4_9SPHN</name>
<sequence>MSIHFAASRRRPGSALARHLTVPRSMQAVNDNHGEGDRAIIDNPLLRATLEHFAAHGLGAAAEARNQAEDAFLSEDAESYRHWLAVCRMLDRRMAGRLARRPPGA</sequence>
<reference evidence="1 2" key="1">
    <citation type="submission" date="2020-08" db="EMBL/GenBank/DDBJ databases">
        <title>The genome sequence of type strain Novosphingobium piscinae KCTC 42194.</title>
        <authorList>
            <person name="Liu Y."/>
        </authorList>
    </citation>
    <scope>NUCLEOTIDE SEQUENCE [LARGE SCALE GENOMIC DNA]</scope>
    <source>
        <strain evidence="1 2">KCTC 42194</strain>
    </source>
</reference>
<gene>
    <name evidence="1" type="ORF">H7F53_17510</name>
</gene>
<organism evidence="1 2">
    <name type="scientific">Novosphingobium piscinae</name>
    <dbReference type="NCBI Taxonomy" id="1507448"/>
    <lineage>
        <taxon>Bacteria</taxon>
        <taxon>Pseudomonadati</taxon>
        <taxon>Pseudomonadota</taxon>
        <taxon>Alphaproteobacteria</taxon>
        <taxon>Sphingomonadales</taxon>
        <taxon>Sphingomonadaceae</taxon>
        <taxon>Novosphingobium</taxon>
    </lineage>
</organism>
<protein>
    <submittedName>
        <fullName evidence="1">Uncharacterized protein</fullName>
    </submittedName>
</protein>
<dbReference type="AlphaFoldDB" id="A0A7X1KRL4"/>